<dbReference type="InterPro" id="IPR011576">
    <property type="entry name" value="Pyridox_Oxase_N"/>
</dbReference>
<feature type="region of interest" description="Disordered" evidence="2">
    <location>
        <begin position="1"/>
        <end position="52"/>
    </location>
</feature>
<dbReference type="PANTHER" id="PTHR35176:SF2">
    <property type="entry name" value="F420H(2)-DEPENDENT REDUCTASE RV1155"/>
    <property type="match status" value="1"/>
</dbReference>
<keyword evidence="5" id="KW-1185">Reference proteome</keyword>
<reference evidence="5" key="1">
    <citation type="submission" date="2023-07" db="EMBL/GenBank/DDBJ databases">
        <title>30 novel species of actinomycetes from the DSMZ collection.</title>
        <authorList>
            <person name="Nouioui I."/>
        </authorList>
    </citation>
    <scope>NUCLEOTIDE SEQUENCE [LARGE SCALE GENOMIC DNA]</scope>
    <source>
        <strain evidence="5">DSM 44915</strain>
    </source>
</reference>
<evidence type="ECO:0000256" key="2">
    <source>
        <dbReference type="SAM" id="MobiDB-lite"/>
    </source>
</evidence>
<feature type="domain" description="Pyridoxamine 5'-phosphate oxidase N-terminal" evidence="3">
    <location>
        <begin position="55"/>
        <end position="156"/>
    </location>
</feature>
<proteinExistence type="predicted"/>
<protein>
    <submittedName>
        <fullName evidence="4">Pyridoxamine 5'-phosphate oxidase family protein</fullName>
    </submittedName>
</protein>
<keyword evidence="1" id="KW-0560">Oxidoreductase</keyword>
<dbReference type="InterPro" id="IPR012349">
    <property type="entry name" value="Split_barrel_FMN-bd"/>
</dbReference>
<dbReference type="InterPro" id="IPR052019">
    <property type="entry name" value="F420H2_bilvrd_red/Heme_oxyg"/>
</dbReference>
<name>A0ABU2JPD5_9ACTN</name>
<organism evidence="4 5">
    <name type="scientific">Streptomyces chisholmiae</name>
    <dbReference type="NCBI Taxonomy" id="3075540"/>
    <lineage>
        <taxon>Bacteria</taxon>
        <taxon>Bacillati</taxon>
        <taxon>Actinomycetota</taxon>
        <taxon>Actinomycetes</taxon>
        <taxon>Kitasatosporales</taxon>
        <taxon>Streptomycetaceae</taxon>
        <taxon>Streptomyces</taxon>
    </lineage>
</organism>
<dbReference type="Pfam" id="PF01243">
    <property type="entry name" value="PNPOx_N"/>
    <property type="match status" value="1"/>
</dbReference>
<dbReference type="Gene3D" id="2.30.110.10">
    <property type="entry name" value="Electron Transport, Fmn-binding Protein, Chain A"/>
    <property type="match status" value="1"/>
</dbReference>
<comment type="caution">
    <text evidence="4">The sequence shown here is derived from an EMBL/GenBank/DDBJ whole genome shotgun (WGS) entry which is preliminary data.</text>
</comment>
<evidence type="ECO:0000256" key="1">
    <source>
        <dbReference type="ARBA" id="ARBA00023002"/>
    </source>
</evidence>
<evidence type="ECO:0000313" key="4">
    <source>
        <dbReference type="EMBL" id="MDT0266849.1"/>
    </source>
</evidence>
<gene>
    <name evidence="4" type="ORF">RM844_11155</name>
</gene>
<evidence type="ECO:0000313" key="5">
    <source>
        <dbReference type="Proteomes" id="UP001183410"/>
    </source>
</evidence>
<dbReference type="RefSeq" id="WP_311666889.1">
    <property type="nucleotide sequence ID" value="NZ_JAVREO010000005.1"/>
</dbReference>
<sequence>MTGTTSKRPTAPASVTPHATDSAPGPVTDPATESGAGPAGASTAVEKPGPRRLTEPEVDALLGAGRFGVLASLRSSGAPHLSTVAYQWLPGRRELLVSSTADRLKTRQLLADGRVALHVSGPDPWSFAVAEGEAEVLGPSLAAGDAAGREILARTAQAEGTTPAGASRAAALAELAAERRVLFVIRVSRRYGTALDFA</sequence>
<dbReference type="Proteomes" id="UP001183410">
    <property type="component" value="Unassembled WGS sequence"/>
</dbReference>
<evidence type="ECO:0000259" key="3">
    <source>
        <dbReference type="Pfam" id="PF01243"/>
    </source>
</evidence>
<dbReference type="PANTHER" id="PTHR35176">
    <property type="entry name" value="HEME OXYGENASE HI_0854-RELATED"/>
    <property type="match status" value="1"/>
</dbReference>
<dbReference type="EMBL" id="JAVREO010000005">
    <property type="protein sequence ID" value="MDT0266849.1"/>
    <property type="molecule type" value="Genomic_DNA"/>
</dbReference>
<dbReference type="SUPFAM" id="SSF50475">
    <property type="entry name" value="FMN-binding split barrel"/>
    <property type="match status" value="1"/>
</dbReference>
<accession>A0ABU2JPD5</accession>